<evidence type="ECO:0000256" key="2">
    <source>
        <dbReference type="ARBA" id="ARBA00022729"/>
    </source>
</evidence>
<feature type="chain" id="PRO_5025595546" evidence="6">
    <location>
        <begin position="26"/>
        <end position="594"/>
    </location>
</feature>
<dbReference type="AlphaFoldDB" id="A0A673W473"/>
<evidence type="ECO:0000256" key="6">
    <source>
        <dbReference type="SAM" id="SignalP"/>
    </source>
</evidence>
<dbReference type="GO" id="GO:0050211">
    <property type="term" value="F:procollagen galactosyltransferase activity"/>
    <property type="evidence" value="ECO:0007669"/>
    <property type="project" value="TreeGrafter"/>
</dbReference>
<evidence type="ECO:0000259" key="7">
    <source>
        <dbReference type="Pfam" id="PF01755"/>
    </source>
</evidence>
<gene>
    <name evidence="8" type="primary">COLGALT2</name>
    <name evidence="8" type="synonym">LOC115192568</name>
</gene>
<reference evidence="8" key="2">
    <citation type="submission" date="2025-09" db="UniProtKB">
        <authorList>
            <consortium name="Ensembl"/>
        </authorList>
    </citation>
    <scope>IDENTIFICATION</scope>
</reference>
<evidence type="ECO:0000256" key="4">
    <source>
        <dbReference type="ARBA" id="ARBA00023180"/>
    </source>
</evidence>
<organism evidence="8 9">
    <name type="scientific">Salmo trutta</name>
    <name type="common">Brown trout</name>
    <dbReference type="NCBI Taxonomy" id="8032"/>
    <lineage>
        <taxon>Eukaryota</taxon>
        <taxon>Metazoa</taxon>
        <taxon>Chordata</taxon>
        <taxon>Craniata</taxon>
        <taxon>Vertebrata</taxon>
        <taxon>Euteleostomi</taxon>
        <taxon>Actinopterygii</taxon>
        <taxon>Neopterygii</taxon>
        <taxon>Teleostei</taxon>
        <taxon>Protacanthopterygii</taxon>
        <taxon>Salmoniformes</taxon>
        <taxon>Salmonidae</taxon>
        <taxon>Salmoninae</taxon>
        <taxon>Salmo</taxon>
    </lineage>
</organism>
<dbReference type="Gene3D" id="3.90.550.10">
    <property type="entry name" value="Spore Coat Polysaccharide Biosynthesis Protein SpsA, Chain A"/>
    <property type="match status" value="1"/>
</dbReference>
<dbReference type="InterPro" id="IPR029044">
    <property type="entry name" value="Nucleotide-diphossugar_trans"/>
</dbReference>
<name>A0A673W473_SALTR</name>
<reference evidence="8" key="1">
    <citation type="submission" date="2025-08" db="UniProtKB">
        <authorList>
            <consortium name="Ensembl"/>
        </authorList>
    </citation>
    <scope>IDENTIFICATION</scope>
</reference>
<dbReference type="PANTHER" id="PTHR10730:SF8">
    <property type="entry name" value="PROCOLLAGEN GALACTOSYLTRANSFERASE 2"/>
    <property type="match status" value="1"/>
</dbReference>
<dbReference type="CDD" id="cd00761">
    <property type="entry name" value="Glyco_tranf_GTA_type"/>
    <property type="match status" value="1"/>
</dbReference>
<dbReference type="Pfam" id="PF01755">
    <property type="entry name" value="Glyco_transf_25"/>
    <property type="match status" value="1"/>
</dbReference>
<dbReference type="PANTHER" id="PTHR10730">
    <property type="entry name" value="PROCOLLAGEN-LYSINE,2-OXOGLUTARATE 5-DIOXYGENASE/GLYCOSYLTRANSFERASE 25 FAMILY MEMBER"/>
    <property type="match status" value="1"/>
</dbReference>
<dbReference type="CDD" id="cd06532">
    <property type="entry name" value="Glyco_transf_25"/>
    <property type="match status" value="1"/>
</dbReference>
<dbReference type="Proteomes" id="UP000472277">
    <property type="component" value="Chromosome 4"/>
</dbReference>
<keyword evidence="2 6" id="KW-0732">Signal</keyword>
<evidence type="ECO:0000313" key="9">
    <source>
        <dbReference type="Proteomes" id="UP000472277"/>
    </source>
</evidence>
<dbReference type="InterPro" id="IPR050757">
    <property type="entry name" value="Collagen_mod_GT25"/>
</dbReference>
<dbReference type="SUPFAM" id="SSF53448">
    <property type="entry name" value="Nucleotide-diphospho-sugar transferases"/>
    <property type="match status" value="1"/>
</dbReference>
<dbReference type="InterPro" id="IPR002654">
    <property type="entry name" value="Glyco_trans_25"/>
</dbReference>
<keyword evidence="3" id="KW-0256">Endoplasmic reticulum</keyword>
<sequence length="594" mass="68232">MPAVGAVGVGLFFALLVFLMPGGMSDIATLVQDPVRPESSLLKPKVMIAILARNAAHSLPHYLGCIDRLDYPKERIAIWAATDHSVDNSTAMLREWLKQAQDQYHYVEWRPMEEPKSYTDEWGPKHWPPSRFNHVMKLRQAALKAARERWADYILFADSDNLLTNPRILNLLMAENLTLVAPLLESRSLYSNFWCGITPQGYYKRTPDYQPIREWKRLGCFAVPMVHSTFLLDLRRDASRDLAFYPPHPDYSWAFDDIMVFSFSARQADVQMYVCNREHYGFLPVPLKASQNVDEEKESFTHTIAEAMIDHNIAPSEYLYNPQMPQDKMGFDEIFLINLKRRLDRRQRMLSTMTSLGLQATLTDAVDGKALNTSQLQALGIEMIPGYKDPYSGRVLTRGEIGCFLSHHSTWVQRGLSKVLVLEDDVRFEPRFKRRMMTIMEEVEKAQLDWDLIYVGRKRMQVHQPERSVEGVNNLVEADYSYWTLGYALSAQGARKLLAAQAFSKMLPVDEFLPVMFNKHPNSDFMSHFEPRDLKAFSVEPLLLYPTHYTGEPGYVSDTETSTIWDDEATATDWDRHVTGDSPPPAARSTRDEL</sequence>
<comment type="similarity">
    <text evidence="1">Belongs to the glycosyltransferase 25 family.</text>
</comment>
<dbReference type="FunFam" id="3.90.550.10:FF:000048">
    <property type="entry name" value="Glycosyltransferase 25 family member 1"/>
    <property type="match status" value="1"/>
</dbReference>
<evidence type="ECO:0000313" key="8">
    <source>
        <dbReference type="Ensembl" id="ENSSTUP00000003402.1"/>
    </source>
</evidence>
<proteinExistence type="inferred from homology"/>
<dbReference type="GeneTree" id="ENSGT01030000234558"/>
<accession>A0A673W473</accession>
<evidence type="ECO:0000256" key="1">
    <source>
        <dbReference type="ARBA" id="ARBA00006721"/>
    </source>
</evidence>
<keyword evidence="9" id="KW-1185">Reference proteome</keyword>
<keyword evidence="4" id="KW-0325">Glycoprotein</keyword>
<feature type="signal peptide" evidence="6">
    <location>
        <begin position="1"/>
        <end position="25"/>
    </location>
</feature>
<evidence type="ECO:0000256" key="5">
    <source>
        <dbReference type="SAM" id="MobiDB-lite"/>
    </source>
</evidence>
<dbReference type="Ensembl" id="ENSSTUT00000003610.1">
    <property type="protein sequence ID" value="ENSSTUP00000003402.1"/>
    <property type="gene ID" value="ENSSTUG00000001375.1"/>
</dbReference>
<evidence type="ECO:0000256" key="3">
    <source>
        <dbReference type="ARBA" id="ARBA00022824"/>
    </source>
</evidence>
<protein>
    <submittedName>
        <fullName evidence="8">Collagen beta(1-O)galactosyltransferase 2b</fullName>
    </submittedName>
</protein>
<feature type="region of interest" description="Disordered" evidence="5">
    <location>
        <begin position="569"/>
        <end position="594"/>
    </location>
</feature>
<feature type="domain" description="Glycosyl transferase family 25" evidence="7">
    <location>
        <begin position="332"/>
        <end position="512"/>
    </location>
</feature>